<protein>
    <submittedName>
        <fullName evidence="2">Uncharacterized protein</fullName>
    </submittedName>
</protein>
<evidence type="ECO:0000313" key="2">
    <source>
        <dbReference type="EMBL" id="KAA8647900.1"/>
    </source>
</evidence>
<dbReference type="EMBL" id="QUQM01000004">
    <property type="protein sequence ID" value="KAA8647900.1"/>
    <property type="molecule type" value="Genomic_DNA"/>
</dbReference>
<reference evidence="2 4" key="1">
    <citation type="submission" date="2019-08" db="EMBL/GenBank/DDBJ databases">
        <title>The genome sequence of a newly discovered highly antifungal drug resistant Aspergillus species, Aspergillus tanneri NIH 1004.</title>
        <authorList>
            <person name="Mounaud S."/>
            <person name="Singh I."/>
            <person name="Joardar V."/>
            <person name="Pakala S."/>
            <person name="Pakala S."/>
            <person name="Venepally P."/>
            <person name="Chung J.K."/>
            <person name="Losada L."/>
            <person name="Nierman W.C."/>
        </authorList>
    </citation>
    <scope>NUCLEOTIDE SEQUENCE [LARGE SCALE GENOMIC DNA]</scope>
    <source>
        <strain evidence="2 4">NIH1004</strain>
    </source>
</reference>
<dbReference type="GeneID" id="54325028"/>
<evidence type="ECO:0000313" key="4">
    <source>
        <dbReference type="Proteomes" id="UP000324241"/>
    </source>
</evidence>
<evidence type="ECO:0000256" key="1">
    <source>
        <dbReference type="SAM" id="Coils"/>
    </source>
</evidence>
<organism evidence="2 4">
    <name type="scientific">Aspergillus tanneri</name>
    <dbReference type="NCBI Taxonomy" id="1220188"/>
    <lineage>
        <taxon>Eukaryota</taxon>
        <taxon>Fungi</taxon>
        <taxon>Dikarya</taxon>
        <taxon>Ascomycota</taxon>
        <taxon>Pezizomycotina</taxon>
        <taxon>Eurotiomycetes</taxon>
        <taxon>Eurotiomycetidae</taxon>
        <taxon>Eurotiales</taxon>
        <taxon>Aspergillaceae</taxon>
        <taxon>Aspergillus</taxon>
        <taxon>Aspergillus subgen. Circumdati</taxon>
    </lineage>
</organism>
<keyword evidence="1" id="KW-0175">Coiled coil</keyword>
<evidence type="ECO:0000313" key="3">
    <source>
        <dbReference type="EMBL" id="KAA8649655.1"/>
    </source>
</evidence>
<dbReference type="AlphaFoldDB" id="A0A5M9MRH5"/>
<feature type="coiled-coil region" evidence="1">
    <location>
        <begin position="108"/>
        <end position="156"/>
    </location>
</feature>
<dbReference type="RefSeq" id="XP_033429016.1">
    <property type="nucleotide sequence ID" value="XM_033567021.1"/>
</dbReference>
<comment type="caution">
    <text evidence="2">The sequence shown here is derived from an EMBL/GenBank/DDBJ whole genome shotgun (WGS) entry which is preliminary data.</text>
</comment>
<dbReference type="EMBL" id="QUQM01000001">
    <property type="protein sequence ID" value="KAA8649655.1"/>
    <property type="molecule type" value="Genomic_DNA"/>
</dbReference>
<dbReference type="OrthoDB" id="5428321at2759"/>
<accession>A0A5M9MRH5</accession>
<dbReference type="Proteomes" id="UP000324241">
    <property type="component" value="Unassembled WGS sequence"/>
</dbReference>
<dbReference type="VEuPathDB" id="FungiDB:EYZ11_006002"/>
<name>A0A5M9MRH5_9EURO</name>
<proteinExistence type="predicted"/>
<sequence length="205" mass="23715">MDDQPSRISNLNRASWRSQCRNRLAQHIWEKLGLRLKPSEVRLKSTEELQYAWEIDDPELEPLFDKHLSKHSAGVYMQLCREVGQSFHAVRCNNIDQRPPPAPLSVQYEQVMAEKFQLIQKLEQVEKDKAALELAKAEAEDEIQVQKSIIREAQMTIHLHQQDIQHWMTVAEYYQSSCMQCSEALGQLIAFAQGISTELPSQLTQ</sequence>
<gene>
    <name evidence="3" type="ORF">ATNIH1004_002326</name>
    <name evidence="2" type="ORF">ATNIH1004_006602</name>
</gene>